<keyword evidence="17" id="KW-1185">Reference proteome</keyword>
<evidence type="ECO:0000256" key="7">
    <source>
        <dbReference type="ARBA" id="ARBA00023054"/>
    </source>
</evidence>
<proteinExistence type="inferred from homology"/>
<comment type="similarity">
    <text evidence="11">Belongs to the CFAP45 family.</text>
</comment>
<evidence type="ECO:0000256" key="1">
    <source>
        <dbReference type="ARBA" id="ARBA00004230"/>
    </source>
</evidence>
<keyword evidence="3" id="KW-0132">Cell division</keyword>
<feature type="coiled-coil region" evidence="13">
    <location>
        <begin position="115"/>
        <end position="246"/>
    </location>
</feature>
<keyword evidence="6" id="KW-0282">Flagellum</keyword>
<dbReference type="InterPro" id="IPR008401">
    <property type="entry name" value="Apc13"/>
</dbReference>
<keyword evidence="10" id="KW-0131">Cell cycle</keyword>
<dbReference type="GO" id="GO:0051301">
    <property type="term" value="P:cell division"/>
    <property type="evidence" value="ECO:0007669"/>
    <property type="project" value="UniProtKB-KW"/>
</dbReference>
<feature type="region of interest" description="Disordered" evidence="14">
    <location>
        <begin position="1"/>
        <end position="72"/>
    </location>
</feature>
<feature type="compositionally biased region" description="Low complexity" evidence="14">
    <location>
        <begin position="46"/>
        <end position="59"/>
    </location>
</feature>
<sequence length="576" mass="68007">MSINSSCQSGGSRSRRYRTRAHTSHVDETLFGTPKKLSDSEKIFSQDHGGSQSHGMSHSAPSRRRNTPKQETIKIVTKDLIRDLKVPRKDPSGMSIILSPLEFKRITSASRIRSAEEREAEMSAIRREKEAAIEASEDRKALLRQADFSRRKNEGPSDLEAEARERAQYLLEKANTQRLEQEDEIKKMNELILGAQCHAVQDAQILEKQQILNELQEEERRLDAMMEVERRKAIERQEQIEALRKEQRIIGKRQIIDQIKDRDEQRLLEEELKEQEGQEVLENLEKLQMEELQALEVKKREQRRLQLEILQINEESLRAKARKKEEERIADLMALEFTRKKMERDAEYEAEQERIKKEKEKEVARLRALQERERDHRAEQDALRARRSQEAAEREWRRKEKEQALKKAEEDERLRLARLEQVAHKEHVHAILAARERAEFERVIKAQQEEIARGREKEERLKKEQLTYSDMVRQQIREKEARTVKNRIEVFQEVEKMREEARNRQARLNEIKIKKLSELRNAGLPEKYCNEVERKNELPEPEQDNGGSTESVKEQEMKWSDLALQSLHENTPNPGS</sequence>
<dbReference type="GO" id="GO:0005680">
    <property type="term" value="C:anaphase-promoting complex"/>
    <property type="evidence" value="ECO:0007669"/>
    <property type="project" value="InterPro"/>
</dbReference>
<comment type="similarity">
    <text evidence="2">Belongs to the APC13 family.</text>
</comment>
<keyword evidence="7 13" id="KW-0175">Coiled coil</keyword>
<keyword evidence="8" id="KW-0969">Cilium</keyword>
<evidence type="ECO:0000313" key="17">
    <source>
        <dbReference type="Proteomes" id="UP000886611"/>
    </source>
</evidence>
<keyword evidence="4" id="KW-0498">Mitosis</keyword>
<protein>
    <recommendedName>
        <fullName evidence="12">Cilia- and flagella-associated protein 45</fullName>
    </recommendedName>
</protein>
<comment type="caution">
    <text evidence="16">The sequence shown here is derived from an EMBL/GenBank/DDBJ whole genome shotgun (WGS) entry which is preliminary data.</text>
</comment>
<evidence type="ECO:0000256" key="4">
    <source>
        <dbReference type="ARBA" id="ARBA00022776"/>
    </source>
</evidence>
<keyword evidence="5" id="KW-0833">Ubl conjugation pathway</keyword>
<evidence type="ECO:0000256" key="12">
    <source>
        <dbReference type="ARBA" id="ARBA00034142"/>
    </source>
</evidence>
<evidence type="ECO:0000259" key="15">
    <source>
        <dbReference type="Pfam" id="PF13868"/>
    </source>
</evidence>
<feature type="non-terminal residue" evidence="16">
    <location>
        <position position="1"/>
    </location>
</feature>
<evidence type="ECO:0000256" key="13">
    <source>
        <dbReference type="SAM" id="Coils"/>
    </source>
</evidence>
<keyword evidence="9" id="KW-0966">Cell projection</keyword>
<feature type="coiled-coil region" evidence="13">
    <location>
        <begin position="437"/>
        <end position="464"/>
    </location>
</feature>
<evidence type="ECO:0000256" key="2">
    <source>
        <dbReference type="ARBA" id="ARBA00006940"/>
    </source>
</evidence>
<feature type="compositionally biased region" description="Low complexity" evidence="14">
    <location>
        <begin position="1"/>
        <end position="12"/>
    </location>
</feature>
<comment type="subcellular location">
    <subcellularLocation>
        <location evidence="1">Cell projection</location>
        <location evidence="1">Cilium</location>
        <location evidence="1">Flagellum</location>
    </subcellularLocation>
</comment>
<dbReference type="Pfam" id="PF13868">
    <property type="entry name" value="TPH"/>
    <property type="match status" value="1"/>
</dbReference>
<dbReference type="PANTHER" id="PTHR15504:SF0">
    <property type="entry name" value="CILIA- AND FLAGELLA-ASSOCIATED PROTEIN 45"/>
    <property type="match status" value="1"/>
</dbReference>
<dbReference type="GO" id="GO:0031514">
    <property type="term" value="C:motile cilium"/>
    <property type="evidence" value="ECO:0007669"/>
    <property type="project" value="UniProtKB-SubCell"/>
</dbReference>
<dbReference type="EMBL" id="JAATIS010000147">
    <property type="protein sequence ID" value="KAG2469914.1"/>
    <property type="molecule type" value="Genomic_DNA"/>
</dbReference>
<evidence type="ECO:0000256" key="11">
    <source>
        <dbReference type="ARBA" id="ARBA00034116"/>
    </source>
</evidence>
<reference evidence="16 17" key="1">
    <citation type="journal article" date="2021" name="Cell">
        <title>Tracing the genetic footprints of vertebrate landing in non-teleost ray-finned fishes.</title>
        <authorList>
            <person name="Bi X."/>
            <person name="Wang K."/>
            <person name="Yang L."/>
            <person name="Pan H."/>
            <person name="Jiang H."/>
            <person name="Wei Q."/>
            <person name="Fang M."/>
            <person name="Yu H."/>
            <person name="Zhu C."/>
            <person name="Cai Y."/>
            <person name="He Y."/>
            <person name="Gan X."/>
            <person name="Zeng H."/>
            <person name="Yu D."/>
            <person name="Zhu Y."/>
            <person name="Jiang H."/>
            <person name="Qiu Q."/>
            <person name="Yang H."/>
            <person name="Zhang Y.E."/>
            <person name="Wang W."/>
            <person name="Zhu M."/>
            <person name="He S."/>
            <person name="Zhang G."/>
        </authorList>
    </citation>
    <scope>NUCLEOTIDE SEQUENCE [LARGE SCALE GENOMIC DNA]</scope>
    <source>
        <strain evidence="16">Bchr_013</strain>
    </source>
</reference>
<evidence type="ECO:0000256" key="3">
    <source>
        <dbReference type="ARBA" id="ARBA00022618"/>
    </source>
</evidence>
<evidence type="ECO:0000256" key="10">
    <source>
        <dbReference type="ARBA" id="ARBA00023306"/>
    </source>
</evidence>
<feature type="compositionally biased region" description="Basic and acidic residues" evidence="14">
    <location>
        <begin position="36"/>
        <end position="45"/>
    </location>
</feature>
<evidence type="ECO:0000256" key="5">
    <source>
        <dbReference type="ARBA" id="ARBA00022786"/>
    </source>
</evidence>
<dbReference type="PANTHER" id="PTHR15504">
    <property type="entry name" value="NASOPHARYNGEAL EPITHELIUM SPECIFIC PROTEIN 1"/>
    <property type="match status" value="1"/>
</dbReference>
<dbReference type="InterPro" id="IPR033253">
    <property type="entry name" value="CFAP45"/>
</dbReference>
<feature type="non-terminal residue" evidence="16">
    <location>
        <position position="576"/>
    </location>
</feature>
<gene>
    <name evidence="16" type="primary">Cfap45_0</name>
    <name evidence="16" type="ORF">GTO96_0023099</name>
</gene>
<feature type="region of interest" description="Disordered" evidence="14">
    <location>
        <begin position="531"/>
        <end position="576"/>
    </location>
</feature>
<feature type="compositionally biased region" description="Basic residues" evidence="14">
    <location>
        <begin position="13"/>
        <end position="23"/>
    </location>
</feature>
<dbReference type="AlphaFoldDB" id="A0A8X7XMA9"/>
<evidence type="ECO:0000256" key="14">
    <source>
        <dbReference type="SAM" id="MobiDB-lite"/>
    </source>
</evidence>
<feature type="compositionally biased region" description="Polar residues" evidence="14">
    <location>
        <begin position="567"/>
        <end position="576"/>
    </location>
</feature>
<name>A0A8X7XMA9_POLSE</name>
<dbReference type="Pfam" id="PF05839">
    <property type="entry name" value="Apc13p"/>
    <property type="match status" value="1"/>
</dbReference>
<evidence type="ECO:0000256" key="9">
    <source>
        <dbReference type="ARBA" id="ARBA00023273"/>
    </source>
</evidence>
<evidence type="ECO:0000256" key="6">
    <source>
        <dbReference type="ARBA" id="ARBA00022846"/>
    </source>
</evidence>
<accession>A0A8X7XMA9</accession>
<dbReference type="Proteomes" id="UP000886611">
    <property type="component" value="Unassembled WGS sequence"/>
</dbReference>
<feature type="domain" description="Trichohyalin-plectin-homology" evidence="15">
    <location>
        <begin position="179"/>
        <end position="526"/>
    </location>
</feature>
<evidence type="ECO:0000313" key="16">
    <source>
        <dbReference type="EMBL" id="KAG2469914.1"/>
    </source>
</evidence>
<organism evidence="16 17">
    <name type="scientific">Polypterus senegalus</name>
    <name type="common">Senegal bichir</name>
    <dbReference type="NCBI Taxonomy" id="55291"/>
    <lineage>
        <taxon>Eukaryota</taxon>
        <taxon>Metazoa</taxon>
        <taxon>Chordata</taxon>
        <taxon>Craniata</taxon>
        <taxon>Vertebrata</taxon>
        <taxon>Euteleostomi</taxon>
        <taxon>Actinopterygii</taxon>
        <taxon>Polypteriformes</taxon>
        <taxon>Polypteridae</taxon>
        <taxon>Polypterus</taxon>
    </lineage>
</organism>
<dbReference type="InterPro" id="IPR043597">
    <property type="entry name" value="TPH_dom"/>
</dbReference>
<evidence type="ECO:0000256" key="8">
    <source>
        <dbReference type="ARBA" id="ARBA00023069"/>
    </source>
</evidence>
<feature type="region of interest" description="Disordered" evidence="14">
    <location>
        <begin position="371"/>
        <end position="407"/>
    </location>
</feature>